<dbReference type="Proteomes" id="UP000268014">
    <property type="component" value="Unassembled WGS sequence"/>
</dbReference>
<proteinExistence type="predicted"/>
<dbReference type="AlphaFoldDB" id="A0A3P7U8Y3"/>
<dbReference type="EMBL" id="UZAF01016598">
    <property type="protein sequence ID" value="VDO30906.1"/>
    <property type="molecule type" value="Genomic_DNA"/>
</dbReference>
<reference evidence="1 2" key="1">
    <citation type="submission" date="2018-11" db="EMBL/GenBank/DDBJ databases">
        <authorList>
            <consortium name="Pathogen Informatics"/>
        </authorList>
    </citation>
    <scope>NUCLEOTIDE SEQUENCE [LARGE SCALE GENOMIC DNA]</scope>
    <source>
        <strain evidence="1 2">MHpl1</strain>
    </source>
</reference>
<name>A0A3P7U8Y3_HAEPC</name>
<keyword evidence="2" id="KW-1185">Reference proteome</keyword>
<gene>
    <name evidence="1" type="ORF">HPLM_LOCUS7092</name>
</gene>
<evidence type="ECO:0000313" key="2">
    <source>
        <dbReference type="Proteomes" id="UP000268014"/>
    </source>
</evidence>
<organism evidence="1 2">
    <name type="scientific">Haemonchus placei</name>
    <name type="common">Barber's pole worm</name>
    <dbReference type="NCBI Taxonomy" id="6290"/>
    <lineage>
        <taxon>Eukaryota</taxon>
        <taxon>Metazoa</taxon>
        <taxon>Ecdysozoa</taxon>
        <taxon>Nematoda</taxon>
        <taxon>Chromadorea</taxon>
        <taxon>Rhabditida</taxon>
        <taxon>Rhabditina</taxon>
        <taxon>Rhabditomorpha</taxon>
        <taxon>Strongyloidea</taxon>
        <taxon>Trichostrongylidae</taxon>
        <taxon>Haemonchus</taxon>
    </lineage>
</organism>
<evidence type="ECO:0000313" key="1">
    <source>
        <dbReference type="EMBL" id="VDO30906.1"/>
    </source>
</evidence>
<sequence>MMEGHLASLRDQDLMVQDLLKLILSGFHCFQKVKYSQLNARSRSRLGIALPIWLSEHFLSQMTPHFGLLEYQTPWSSKSAPSECPTWLQTCHDGISPEFAVSCASLTAHRDL</sequence>
<protein>
    <submittedName>
        <fullName evidence="1">Uncharacterized protein</fullName>
    </submittedName>
</protein>
<accession>A0A3P7U8Y3</accession>